<proteinExistence type="predicted"/>
<dbReference type="STRING" id="1450539.A0A318Z8X5"/>
<evidence type="ECO:0000256" key="1">
    <source>
        <dbReference type="SAM" id="Phobius"/>
    </source>
</evidence>
<keyword evidence="1" id="KW-0812">Transmembrane</keyword>
<dbReference type="Pfam" id="PF00487">
    <property type="entry name" value="FA_desaturase"/>
    <property type="match status" value="1"/>
</dbReference>
<dbReference type="GO" id="GO:0006629">
    <property type="term" value="P:lipid metabolic process"/>
    <property type="evidence" value="ECO:0007669"/>
    <property type="project" value="InterPro"/>
</dbReference>
<keyword evidence="4" id="KW-1185">Reference proteome</keyword>
<organism evidence="3 4">
    <name type="scientific">Aspergillus saccharolyticus JOP 1030-1</name>
    <dbReference type="NCBI Taxonomy" id="1450539"/>
    <lineage>
        <taxon>Eukaryota</taxon>
        <taxon>Fungi</taxon>
        <taxon>Dikarya</taxon>
        <taxon>Ascomycota</taxon>
        <taxon>Pezizomycotina</taxon>
        <taxon>Eurotiomycetes</taxon>
        <taxon>Eurotiomycetidae</taxon>
        <taxon>Eurotiales</taxon>
        <taxon>Aspergillaceae</taxon>
        <taxon>Aspergillus</taxon>
        <taxon>Aspergillus subgen. Circumdati</taxon>
    </lineage>
</organism>
<evidence type="ECO:0000313" key="3">
    <source>
        <dbReference type="EMBL" id="PYH40090.1"/>
    </source>
</evidence>
<dbReference type="GeneID" id="37072450"/>
<feature type="transmembrane region" description="Helical" evidence="1">
    <location>
        <begin position="271"/>
        <end position="291"/>
    </location>
</feature>
<evidence type="ECO:0000259" key="2">
    <source>
        <dbReference type="Pfam" id="PF00487"/>
    </source>
</evidence>
<protein>
    <submittedName>
        <fullName evidence="3">Oleate delta-12 desaturase</fullName>
    </submittedName>
</protein>
<evidence type="ECO:0000313" key="4">
    <source>
        <dbReference type="Proteomes" id="UP000248349"/>
    </source>
</evidence>
<gene>
    <name evidence="3" type="ORF">BP01DRAFT_233026</name>
</gene>
<dbReference type="Proteomes" id="UP000248349">
    <property type="component" value="Unassembled WGS sequence"/>
</dbReference>
<feature type="transmembrane region" description="Helical" evidence="1">
    <location>
        <begin position="92"/>
        <end position="109"/>
    </location>
</feature>
<feature type="domain" description="Fatty acid desaturase" evidence="2">
    <location>
        <begin position="117"/>
        <end position="395"/>
    </location>
</feature>
<dbReference type="PANTHER" id="PTHR32100">
    <property type="entry name" value="OMEGA-6 FATTY ACID DESATURASE, CHLOROPLASTIC"/>
    <property type="match status" value="1"/>
</dbReference>
<keyword evidence="1" id="KW-0472">Membrane</keyword>
<dbReference type="GO" id="GO:0016491">
    <property type="term" value="F:oxidoreductase activity"/>
    <property type="evidence" value="ECO:0007669"/>
    <property type="project" value="InterPro"/>
</dbReference>
<dbReference type="InterPro" id="IPR012171">
    <property type="entry name" value="Fatty_acid_desaturase"/>
</dbReference>
<dbReference type="OrthoDB" id="1461976at2759"/>
<dbReference type="InterPro" id="IPR005804">
    <property type="entry name" value="FA_desaturase_dom"/>
</dbReference>
<sequence length="439" mass="50391">MLIKEFTHNGTPTKFQKATHCFPFTQFQSPLFGIFSGIIVCRDDFDRITQKGAHCHRGDDTVPNLKDLKDAIPKECFDSSAVTSLLYVARDILYCAILTYAAFHIYLLPTLELRIIAWAVYGFFQGCVGTGLWILAHECGHGAFSRHQKLNDFVGWALHSFLMVPYFSWKITHARHHRYTGNMEKDTVFVPWTDSQLAKKKNVRIEQLKHLTEETPIVSFVHLIGHQLMGWQLYLFLNVTAGPKSLPENRPLKGVSSHFNPFGDIFTRAQWVSIALSDLGLLIMGSVLYYASTQIGGWNVVLLYLIPYLWVHHWLIAITYLQHTHPAVPHYSAETWTYTKGALATIDRSIGFIGRHFFHEIIDYHVVHHLFSRIPFYHAEKATHAIQPLLGANYHEEKQESFLYSLWTTFRKCIYVSEKGHGHNEAPGVLHFVIPNESK</sequence>
<feature type="transmembrane region" description="Helical" evidence="1">
    <location>
        <begin position="115"/>
        <end position="136"/>
    </location>
</feature>
<keyword evidence="1" id="KW-1133">Transmembrane helix</keyword>
<dbReference type="CDD" id="cd03507">
    <property type="entry name" value="Delta12-FADS-like"/>
    <property type="match status" value="1"/>
</dbReference>
<reference evidence="3 4" key="1">
    <citation type="submission" date="2016-12" db="EMBL/GenBank/DDBJ databases">
        <title>The genomes of Aspergillus section Nigri reveals drivers in fungal speciation.</title>
        <authorList>
            <consortium name="DOE Joint Genome Institute"/>
            <person name="Vesth T.C."/>
            <person name="Nybo J."/>
            <person name="Theobald S."/>
            <person name="Brandl J."/>
            <person name="Frisvad J.C."/>
            <person name="Nielsen K.F."/>
            <person name="Lyhne E.K."/>
            <person name="Kogle M.E."/>
            <person name="Kuo A."/>
            <person name="Riley R."/>
            <person name="Clum A."/>
            <person name="Nolan M."/>
            <person name="Lipzen A."/>
            <person name="Salamov A."/>
            <person name="Henrissat B."/>
            <person name="Wiebenga A."/>
            <person name="De Vries R.P."/>
            <person name="Grigoriev I.V."/>
            <person name="Mortensen U.H."/>
            <person name="Andersen M.R."/>
            <person name="Baker S.E."/>
        </authorList>
    </citation>
    <scope>NUCLEOTIDE SEQUENCE [LARGE SCALE GENOMIC DNA]</scope>
    <source>
        <strain evidence="3 4">JOP 1030-1</strain>
    </source>
</reference>
<dbReference type="RefSeq" id="XP_025426072.1">
    <property type="nucleotide sequence ID" value="XM_025571222.1"/>
</dbReference>
<dbReference type="EMBL" id="KZ821302">
    <property type="protein sequence ID" value="PYH40090.1"/>
    <property type="molecule type" value="Genomic_DNA"/>
</dbReference>
<feature type="transmembrane region" description="Helical" evidence="1">
    <location>
        <begin position="297"/>
        <end position="321"/>
    </location>
</feature>
<dbReference type="AlphaFoldDB" id="A0A318Z8X5"/>
<name>A0A318Z8X5_9EURO</name>
<accession>A0A318Z8X5</accession>